<dbReference type="PaxDb" id="265311-Mfl444"/>
<evidence type="ECO:0000256" key="1">
    <source>
        <dbReference type="SAM" id="SignalP"/>
    </source>
</evidence>
<dbReference type="HOGENOM" id="CLU_249900_0_0_14"/>
<keyword evidence="3" id="KW-1185">Reference proteome</keyword>
<evidence type="ECO:0000313" key="3">
    <source>
        <dbReference type="Proteomes" id="UP000006647"/>
    </source>
</evidence>
<organism evidence="2 3">
    <name type="scientific">Mesoplasma florum (strain ATCC 33453 / NBRC 100688 / NCTC 11704 / L1)</name>
    <name type="common">Acholeplasma florum</name>
    <dbReference type="NCBI Taxonomy" id="265311"/>
    <lineage>
        <taxon>Bacteria</taxon>
        <taxon>Bacillati</taxon>
        <taxon>Mycoplasmatota</taxon>
        <taxon>Mollicutes</taxon>
        <taxon>Entomoplasmatales</taxon>
        <taxon>Entomoplasmataceae</taxon>
        <taxon>Mesoplasma</taxon>
    </lineage>
</organism>
<dbReference type="Proteomes" id="UP000006647">
    <property type="component" value="Chromosome"/>
</dbReference>
<dbReference type="eggNOG" id="COG2373">
    <property type="taxonomic scope" value="Bacteria"/>
</dbReference>
<evidence type="ECO:0000313" key="2">
    <source>
        <dbReference type="EMBL" id="AAT75803.1"/>
    </source>
</evidence>
<dbReference type="PATRIC" id="fig|265311.5.peg.446"/>
<keyword evidence="2" id="KW-0449">Lipoprotein</keyword>
<protein>
    <submittedName>
        <fullName evidence="2">Membrane-associated lipoprotein</fullName>
    </submittedName>
</protein>
<dbReference type="EnsemblBacteria" id="AAT75803">
    <property type="protein sequence ID" value="AAT75803"/>
    <property type="gene ID" value="Mfl444"/>
</dbReference>
<feature type="chain" id="PRO_5004273084" evidence="1">
    <location>
        <begin position="25"/>
        <end position="1476"/>
    </location>
</feature>
<dbReference type="EMBL" id="AE017263">
    <property type="protein sequence ID" value="AAT75803.1"/>
    <property type="molecule type" value="Genomic_DNA"/>
</dbReference>
<keyword evidence="1" id="KW-0732">Signal</keyword>
<feature type="signal peptide" evidence="1">
    <location>
        <begin position="1"/>
        <end position="24"/>
    </location>
</feature>
<dbReference type="OrthoDB" id="393012at2"/>
<name>Q6F120_MESFL</name>
<accession>Q6F120</accession>
<dbReference type="STRING" id="265311.Mfl444"/>
<reference evidence="2 3" key="1">
    <citation type="submission" date="2004-06" db="EMBL/GenBank/DDBJ databases">
        <authorList>
            <person name="Birren B.W."/>
            <person name="Stange-Thomann N."/>
            <person name="Hafez N."/>
            <person name="DeCaprio D."/>
            <person name="Fisher S."/>
            <person name="Butler J."/>
            <person name="Elkins T."/>
            <person name="Kodira C.D."/>
            <person name="Major J."/>
            <person name="Wang S."/>
            <person name="Nicol R."/>
            <person name="Nusbaum C."/>
        </authorList>
    </citation>
    <scope>NUCLEOTIDE SEQUENCE [LARGE SCALE GENOMIC DNA]</scope>
    <source>
        <strain evidence="3">ATCC 33453 / NBRC 100688 / NCTC 11704 / L1</strain>
    </source>
</reference>
<sequence>MGVYMKKLLALLVVVTLTTNVVVAGVAIANADKKKQNDIRILQSKLEAILKSKTDAKWDVSELQKKVDTEFGEGEITVSFKDYTKVTSIAKAEFIFKANNKKYTGQLTLTQTYEVKDNKAEDISVISTRLTSILSEKPHDEWTVTDLQTKIDSEFGNGEIAVSGGTYSDDNNYTGETKKKAEFTFTGNATTDPENTLKYIGEITLTHTYTKQTVISNAQINTVVTDLANHDKFDNKEAAKSAIEAAFAYKEAASDAEPTGIKGIEKAEAKYNKSVEDDKSSFTVTLTLSTGYVLEQTTNTVEVTVNLMSRTDISTNEEFKQELTSFVNDEAHKNQAWTKDGLQSALNTKYGSEEFDVTEDDSTVTYDNSELGKKTEKFVITGQGSKENNKQYQGELKVTHDYKVTANISTIKNELETILKDKDYEEKTWTLDELQKAVDTEFNKGQITVEEVILLKDDNSNVVKNTKEWKFIGNSNDENEFVYTGDVTLPHTWKSYKVLASDIQTAAEVAINGKSYANIEAAQEDITNAVQAITGVDSVIYPTETPKDWNDETIKFTVTFKENYVIEGKNDFSVKARVGNSSQNLADIIKADDLKISAAKGNDASAVKTQIETVLTAAGLVNGTDYVDFTVARTDDEATTSVEITGKGSDKVVDGSKVTFVVTWSTDFSKDLADIIKADDLKISAAKGNDVSTVKTQIETVLTAAGLVNGTDYVDFTVARTDDEATTSVEITGKGSDKVVDGSKVTFVVTWSTDFSKDLADIIKADDLKISAAKGNDVSTVKTQIETVLTAAGLVNGTDYVDFTVARTDDEATTSVEITGKGSDKVVDGSKVTFVVTWSTDFSKDLADIIKADDLKISAAKGNDVSTVKIQIETVLTAAGLVNGTDYVDFTVARTDDEATTSVEITGKGSDKVVDGSKVTFVVTWSIDFSKDLADIIKADDLKISAAKGNDVSAVKIQIETVLTAAGLVNGTDYVDFTVARTDDEATTSVEITGKGSDKVVDGSKVTFVVTWSTDFSKDLADIIKADDLKISAAKGNDVSAVKTQIETVLTAAGLVNGTDYVDFTVARTDDEATTSVEITGKGSDKVVDGSKVTFVVTWSTDFSKDLADIIKADDLKISAAKGNDVSTVKTQIETVLTAAGLVNGTDYVDFTVARTDDEATTSVEITGKGSDKVVDGSKVTFVVTWSTDFSKDLADIIKADDLKISAAKGNDDSAVKTQIETVLTAAGLVNGTDYVDFTVARTDDEATTSVEITGKGSDKVVDGSKVTFVVTWSTDFSKYLADIIKADDLKISAAKGNDASAVKIQIETVLTAAGLVNGTDYVDFTVARTDDEATTSVEITGKGSDKVVDGSKVTFVVTWSTDFSKDLADIIKADDLKISAAKGNDVSTVKTQIETVLTAAGLVNGTDYVDFTVARTDDEATTSVEITGKGSDKVVDGSKVTFVVTWSTDSGNGEEPESEALSIFSYSIISDKYSN</sequence>
<gene>
    <name evidence="2" type="ordered locus">Mfl444</name>
</gene>
<proteinExistence type="predicted"/>
<dbReference type="KEGG" id="mfl:Mfl444"/>